<evidence type="ECO:0000313" key="1">
    <source>
        <dbReference type="EMBL" id="ADV61899.1"/>
    </source>
</evidence>
<protein>
    <submittedName>
        <fullName evidence="1">Uncharacterized protein</fullName>
    </submittedName>
</protein>
<keyword evidence="2" id="KW-1185">Reference proteome</keyword>
<dbReference type="EMBL" id="CP002353">
    <property type="protein sequence ID" value="ADV61899.1"/>
    <property type="molecule type" value="Genomic_DNA"/>
</dbReference>
<dbReference type="KEGG" id="ipa:Isop_1313"/>
<reference key="1">
    <citation type="submission" date="2010-11" db="EMBL/GenBank/DDBJ databases">
        <title>The complete sequence of chromosome of Isophaera pallida ATCC 43644.</title>
        <authorList>
            <consortium name="US DOE Joint Genome Institute (JGI-PGF)"/>
            <person name="Lucas S."/>
            <person name="Copeland A."/>
            <person name="Lapidus A."/>
            <person name="Bruce D."/>
            <person name="Goodwin L."/>
            <person name="Pitluck S."/>
            <person name="Kyrpides N."/>
            <person name="Mavromatis K."/>
            <person name="Pagani I."/>
            <person name="Ivanova N."/>
            <person name="Saunders E."/>
            <person name="Brettin T."/>
            <person name="Detter J.C."/>
            <person name="Han C."/>
            <person name="Tapia R."/>
            <person name="Land M."/>
            <person name="Hauser L."/>
            <person name="Markowitz V."/>
            <person name="Cheng J.-F."/>
            <person name="Hugenholtz P."/>
            <person name="Woyke T."/>
            <person name="Wu D."/>
            <person name="Eisen J.A."/>
        </authorList>
    </citation>
    <scope>NUCLEOTIDE SEQUENCE</scope>
    <source>
        <strain>ATCC 43644</strain>
    </source>
</reference>
<dbReference type="AlphaFoldDB" id="E8QWK7"/>
<name>E8QWK7_ISOPI</name>
<dbReference type="InParanoid" id="E8QWK7"/>
<reference evidence="1 2" key="2">
    <citation type="journal article" date="2011" name="Stand. Genomic Sci.">
        <title>Complete genome sequence of Isosphaera pallida type strain (IS1B).</title>
        <authorList>
            <consortium name="US DOE Joint Genome Institute (JGI-PGF)"/>
            <person name="Goker M."/>
            <person name="Cleland D."/>
            <person name="Saunders E."/>
            <person name="Lapidus A."/>
            <person name="Nolan M."/>
            <person name="Lucas S."/>
            <person name="Hammon N."/>
            <person name="Deshpande S."/>
            <person name="Cheng J.F."/>
            <person name="Tapia R."/>
            <person name="Han C."/>
            <person name="Goodwin L."/>
            <person name="Pitluck S."/>
            <person name="Liolios K."/>
            <person name="Pagani I."/>
            <person name="Ivanova N."/>
            <person name="Mavromatis K."/>
            <person name="Pati A."/>
            <person name="Chen A."/>
            <person name="Palaniappan K."/>
            <person name="Land M."/>
            <person name="Hauser L."/>
            <person name="Chang Y.J."/>
            <person name="Jeffries C.D."/>
            <person name="Detter J.C."/>
            <person name="Beck B."/>
            <person name="Woyke T."/>
            <person name="Bristow J."/>
            <person name="Eisen J.A."/>
            <person name="Markowitz V."/>
            <person name="Hugenholtz P."/>
            <person name="Kyrpides N.C."/>
            <person name="Klenk H.P."/>
        </authorList>
    </citation>
    <scope>NUCLEOTIDE SEQUENCE [LARGE SCALE GENOMIC DNA]</scope>
    <source>
        <strain evidence="2">ATCC 43644 / DSM 9630 / IS1B</strain>
    </source>
</reference>
<gene>
    <name evidence="1" type="ordered locus">Isop_1313</name>
</gene>
<dbReference type="HOGENOM" id="CLU_1685412_0_0_0"/>
<organism evidence="1 2">
    <name type="scientific">Isosphaera pallida (strain ATCC 43644 / DSM 9630 / IS1B)</name>
    <dbReference type="NCBI Taxonomy" id="575540"/>
    <lineage>
        <taxon>Bacteria</taxon>
        <taxon>Pseudomonadati</taxon>
        <taxon>Planctomycetota</taxon>
        <taxon>Planctomycetia</taxon>
        <taxon>Isosphaerales</taxon>
        <taxon>Isosphaeraceae</taxon>
        <taxon>Isosphaera</taxon>
    </lineage>
</organism>
<accession>E8QWK7</accession>
<evidence type="ECO:0000313" key="2">
    <source>
        <dbReference type="Proteomes" id="UP000008631"/>
    </source>
</evidence>
<dbReference type="Proteomes" id="UP000008631">
    <property type="component" value="Chromosome"/>
</dbReference>
<sequence>MAADEVSAQTWARWSNWLAARRHDRGGEAEYRFDAWDRCPKLPILRDGHLTLARWGNLRGQSRHLPRTAWTWLRTVEQGSWRHLDPLEVVIPATLAFERGVWYRVRQGIRGLLVPDERGWAVCYMICQPSSHYYYVMTRSAHMPVLIGETI</sequence>
<dbReference type="eggNOG" id="ENOG5032WIQ">
    <property type="taxonomic scope" value="Bacteria"/>
</dbReference>
<proteinExistence type="predicted"/>